<evidence type="ECO:0000256" key="7">
    <source>
        <dbReference type="ARBA" id="ARBA00033367"/>
    </source>
</evidence>
<accession>A0A385Q4R3</accession>
<comment type="similarity">
    <text evidence="2 8">Belongs to the glycosyl hydrolase 32 family.</text>
</comment>
<dbReference type="InterPro" id="IPR001362">
    <property type="entry name" value="Glyco_hydro_32"/>
</dbReference>
<keyword evidence="6 8" id="KW-0326">Glycosidase</keyword>
<dbReference type="InterPro" id="IPR006232">
    <property type="entry name" value="Suc6P_hydrolase"/>
</dbReference>
<dbReference type="SMART" id="SM00640">
    <property type="entry name" value="Glyco_32"/>
    <property type="match status" value="1"/>
</dbReference>
<dbReference type="KEGG" id="lua:D4A81_13030"/>
<feature type="domain" description="Glycosyl hydrolase family 32 N-terminal" evidence="10">
    <location>
        <begin position="9"/>
        <end position="314"/>
    </location>
</feature>
<name>A0A385Q4R3_9FIRM</name>
<evidence type="ECO:0000256" key="3">
    <source>
        <dbReference type="ARBA" id="ARBA00012758"/>
    </source>
</evidence>
<keyword evidence="9" id="KW-0119">Carbohydrate metabolism</keyword>
<dbReference type="Proteomes" id="UP000265562">
    <property type="component" value="Chromosome"/>
</dbReference>
<dbReference type="PANTHER" id="PTHR43101:SF1">
    <property type="entry name" value="BETA-FRUCTOSIDASE"/>
    <property type="match status" value="1"/>
</dbReference>
<comment type="catalytic activity">
    <reaction evidence="8">
        <text>Hydrolysis of terminal non-reducing beta-D-fructofuranoside residues in beta-D-fructofuranosides.</text>
        <dbReference type="EC" id="3.2.1.26"/>
    </reaction>
</comment>
<comment type="pathway">
    <text evidence="1 9">Glycan biosynthesis; sucrose metabolism.</text>
</comment>
<dbReference type="CDD" id="cd18623">
    <property type="entry name" value="GH32_ScrB-like"/>
    <property type="match status" value="1"/>
</dbReference>
<dbReference type="RefSeq" id="WP_111525873.1">
    <property type="nucleotide sequence ID" value="NZ_CP032364.1"/>
</dbReference>
<keyword evidence="13" id="KW-1185">Reference proteome</keyword>
<dbReference type="GO" id="GO:0005737">
    <property type="term" value="C:cytoplasm"/>
    <property type="evidence" value="ECO:0007669"/>
    <property type="project" value="UniProtKB-SubCell"/>
</dbReference>
<dbReference type="InterPro" id="IPR051214">
    <property type="entry name" value="GH32_Enzymes"/>
</dbReference>
<dbReference type="PROSITE" id="PS00609">
    <property type="entry name" value="GLYCOSYL_HYDROL_F32"/>
    <property type="match status" value="1"/>
</dbReference>
<dbReference type="OrthoDB" id="9759709at2"/>
<evidence type="ECO:0000256" key="4">
    <source>
        <dbReference type="ARBA" id="ARBA00019623"/>
    </source>
</evidence>
<evidence type="ECO:0000256" key="5">
    <source>
        <dbReference type="ARBA" id="ARBA00022801"/>
    </source>
</evidence>
<evidence type="ECO:0000259" key="11">
    <source>
        <dbReference type="Pfam" id="PF08244"/>
    </source>
</evidence>
<dbReference type="PANTHER" id="PTHR43101">
    <property type="entry name" value="BETA-FRUCTOSIDASE"/>
    <property type="match status" value="1"/>
</dbReference>
<feature type="domain" description="Glycosyl hydrolase family 32 C-terminal" evidence="11">
    <location>
        <begin position="395"/>
        <end position="429"/>
    </location>
</feature>
<dbReference type="Gene3D" id="2.60.120.560">
    <property type="entry name" value="Exo-inulinase, domain 1"/>
    <property type="match status" value="1"/>
</dbReference>
<protein>
    <recommendedName>
        <fullName evidence="4 8">Sucrose-6-phosphate hydrolase</fullName>
        <ecNumber evidence="3 8">3.2.1.26</ecNumber>
    </recommendedName>
    <alternativeName>
        <fullName evidence="7 9">Invertase</fullName>
    </alternativeName>
</protein>
<gene>
    <name evidence="12" type="ORF">D4A81_13030</name>
</gene>
<dbReference type="NCBIfam" id="TIGR01322">
    <property type="entry name" value="scrB_fam"/>
    <property type="match status" value="1"/>
</dbReference>
<dbReference type="SUPFAM" id="SSF49899">
    <property type="entry name" value="Concanavalin A-like lectins/glucanases"/>
    <property type="match status" value="1"/>
</dbReference>
<evidence type="ECO:0000256" key="2">
    <source>
        <dbReference type="ARBA" id="ARBA00009902"/>
    </source>
</evidence>
<sequence>MNNWRQKYHIEPKSGWLNDPNGLCFFKGYYHVFYQYAYEPEGGNKYWAHLKSKDLLHWEEAPIFMAPDQEYDKNGVYSGSALIKDDTMHIFYTGNVKQKGDFDYVYAGREHNTVHVTSEDGINVDSRNVVMYNKDYPDGLSCHVRDPKVFEYEDKYYMVIGARTMEDKGEALVFESEDLDNWKHIRTFETMARIGYMWECPDLFEINGQWILMACPQGLEGGKYEFQNIYSCGYFIIEGDFRSNGFITEYKEADFGFDFYSPQSFAHDGRRLLLGWMGMPYAKYTNPTVEYGYQHCMSVFRELDFANNTLYMKPAKELESLRKFSFEYGEENTEYKVLDEKRAFDLELQNFGDKLEIEIFDTLKLDFDAGRGDLELSFIANGYGRDKRFLKIKSIENIRLLIDASSVEVFVNDGKQVMSTRMYPSNYSNIKVSGNIRGKLYSLDI</sequence>
<evidence type="ECO:0000259" key="10">
    <source>
        <dbReference type="Pfam" id="PF00251"/>
    </source>
</evidence>
<dbReference type="EMBL" id="CP032364">
    <property type="protein sequence ID" value="AYB00758.1"/>
    <property type="molecule type" value="Genomic_DNA"/>
</dbReference>
<proteinExistence type="inferred from homology"/>
<dbReference type="InterPro" id="IPR023296">
    <property type="entry name" value="Glyco_hydro_beta-prop_sf"/>
</dbReference>
<dbReference type="AlphaFoldDB" id="A0A385Q4R3"/>
<evidence type="ECO:0000256" key="8">
    <source>
        <dbReference type="RuleBase" id="RU362110"/>
    </source>
</evidence>
<dbReference type="GO" id="GO:0005985">
    <property type="term" value="P:sucrose metabolic process"/>
    <property type="evidence" value="ECO:0007669"/>
    <property type="project" value="UniProtKB-UniPathway"/>
</dbReference>
<dbReference type="SUPFAM" id="SSF75005">
    <property type="entry name" value="Arabinanase/levansucrase/invertase"/>
    <property type="match status" value="1"/>
</dbReference>
<comment type="function">
    <text evidence="9">Enables the bacterium to metabolize sucrose as a sole carbon source.</text>
</comment>
<dbReference type="Pfam" id="PF00251">
    <property type="entry name" value="Glyco_hydro_32N"/>
    <property type="match status" value="1"/>
</dbReference>
<dbReference type="InterPro" id="IPR013320">
    <property type="entry name" value="ConA-like_dom_sf"/>
</dbReference>
<keyword evidence="5 8" id="KW-0378">Hydrolase</keyword>
<dbReference type="GO" id="GO:0004564">
    <property type="term" value="F:beta-fructofuranosidase activity"/>
    <property type="evidence" value="ECO:0007669"/>
    <property type="project" value="UniProtKB-EC"/>
</dbReference>
<dbReference type="EC" id="3.2.1.26" evidence="3 8"/>
<reference evidence="12 13" key="1">
    <citation type="submission" date="2018-09" db="EMBL/GenBank/DDBJ databases">
        <title>Genome sequencing of Lachnoanaerobaculum umeaense DSM 23576.</title>
        <authorList>
            <person name="Kook J.-K."/>
            <person name="Park S.-N."/>
            <person name="Lim Y.K."/>
        </authorList>
    </citation>
    <scope>NUCLEOTIDE SEQUENCE [LARGE SCALE GENOMIC DNA]</scope>
    <source>
        <strain evidence="13">DSM 23576 \ CCUG 58757</strain>
    </source>
</reference>
<dbReference type="InterPro" id="IPR013148">
    <property type="entry name" value="Glyco_hydro_32_N"/>
</dbReference>
<dbReference type="InterPro" id="IPR018053">
    <property type="entry name" value="Glyco_hydro_32_AS"/>
</dbReference>
<evidence type="ECO:0000256" key="6">
    <source>
        <dbReference type="ARBA" id="ARBA00023295"/>
    </source>
</evidence>
<dbReference type="Gene3D" id="2.115.10.20">
    <property type="entry name" value="Glycosyl hydrolase domain, family 43"/>
    <property type="match status" value="1"/>
</dbReference>
<evidence type="ECO:0000256" key="9">
    <source>
        <dbReference type="RuleBase" id="RU365015"/>
    </source>
</evidence>
<dbReference type="InterPro" id="IPR013189">
    <property type="entry name" value="Glyco_hydro_32_C"/>
</dbReference>
<evidence type="ECO:0000256" key="1">
    <source>
        <dbReference type="ARBA" id="ARBA00004914"/>
    </source>
</evidence>
<evidence type="ECO:0000313" key="13">
    <source>
        <dbReference type="Proteomes" id="UP000265562"/>
    </source>
</evidence>
<keyword evidence="9" id="KW-0963">Cytoplasm</keyword>
<dbReference type="Pfam" id="PF08244">
    <property type="entry name" value="Glyco_hydro_32C"/>
    <property type="match status" value="1"/>
</dbReference>
<organism evidence="12 13">
    <name type="scientific">Lachnoanaerobaculum umeaense</name>
    <dbReference type="NCBI Taxonomy" id="617123"/>
    <lineage>
        <taxon>Bacteria</taxon>
        <taxon>Bacillati</taxon>
        <taxon>Bacillota</taxon>
        <taxon>Clostridia</taxon>
        <taxon>Lachnospirales</taxon>
        <taxon>Lachnospiraceae</taxon>
        <taxon>Lachnoanaerobaculum</taxon>
    </lineage>
</organism>
<evidence type="ECO:0000313" key="12">
    <source>
        <dbReference type="EMBL" id="AYB00758.1"/>
    </source>
</evidence>
<dbReference type="UniPathway" id="UPA00238"/>
<comment type="subcellular location">
    <subcellularLocation>
        <location evidence="9">Cytoplasm</location>
    </subcellularLocation>
</comment>